<feature type="compositionally biased region" description="Low complexity" evidence="1">
    <location>
        <begin position="301"/>
        <end position="312"/>
    </location>
</feature>
<dbReference type="PANTHER" id="PTHR42111">
    <property type="entry name" value="YALI0D23727P"/>
    <property type="match status" value="1"/>
</dbReference>
<feature type="compositionally biased region" description="Basic and acidic residues" evidence="1">
    <location>
        <begin position="40"/>
        <end position="52"/>
    </location>
</feature>
<dbReference type="Proteomes" id="UP000253153">
    <property type="component" value="Unassembled WGS sequence"/>
</dbReference>
<feature type="compositionally biased region" description="Polar residues" evidence="1">
    <location>
        <begin position="360"/>
        <end position="391"/>
    </location>
</feature>
<comment type="caution">
    <text evidence="2">The sequence shown here is derived from an EMBL/GenBank/DDBJ whole genome shotgun (WGS) entry which is preliminary data.</text>
</comment>
<dbReference type="PANTHER" id="PTHR42111:SF1">
    <property type="entry name" value="YALI0D23727P"/>
    <property type="match status" value="1"/>
</dbReference>
<evidence type="ECO:0000313" key="2">
    <source>
        <dbReference type="EMBL" id="RBR23866.1"/>
    </source>
</evidence>
<evidence type="ECO:0000313" key="3">
    <source>
        <dbReference type="Proteomes" id="UP000253153"/>
    </source>
</evidence>
<feature type="compositionally biased region" description="Polar residues" evidence="1">
    <location>
        <begin position="30"/>
        <end position="39"/>
    </location>
</feature>
<feature type="compositionally biased region" description="Polar residues" evidence="1">
    <location>
        <begin position="103"/>
        <end position="148"/>
    </location>
</feature>
<name>A0A366S5A3_9HYPO</name>
<sequence>MSLAEAAPITRDDRYVNPGSDDQRLGDSTPRASELNNETDSQRDDTKKDGKSKMRSLFGLGKKKSSTPIKSDSKPDTNDTKTGSQNESQTPSNTNSNPTSPSLSRDASKLSSNQPSWSPTGDQSFIPTSPSRGFTGSPRLSSPATSQIFERDVQDSSVIAASSPAIPTHIQTENYIPPVLDDASEAITNNKLDPDTVEIVTHTSHQPAAVTVTGASSNLPSYDPSASEWAAELASFANRDAVSTDNASNYGSLDSADVRRLSFISFADVVQAEHNPAGGIASSRDSIHLAGLTSLPSAMNRSPSPIRSPVSSQGPETSPPTSNPGSMKGIELSPSRRPLGSPTSINNLKLNPSGGDLNIETMSQALRRTGSSDLSHVRSGPTSPIESSHLR</sequence>
<protein>
    <submittedName>
        <fullName evidence="2">Uncharacterized protein</fullName>
    </submittedName>
</protein>
<organism evidence="2 3">
    <name type="scientific">Fusarium coffeatum</name>
    <dbReference type="NCBI Taxonomy" id="231269"/>
    <lineage>
        <taxon>Eukaryota</taxon>
        <taxon>Fungi</taxon>
        <taxon>Dikarya</taxon>
        <taxon>Ascomycota</taxon>
        <taxon>Pezizomycotina</taxon>
        <taxon>Sordariomycetes</taxon>
        <taxon>Hypocreomycetidae</taxon>
        <taxon>Hypocreales</taxon>
        <taxon>Nectriaceae</taxon>
        <taxon>Fusarium</taxon>
        <taxon>Fusarium incarnatum-equiseti species complex</taxon>
    </lineage>
</organism>
<dbReference type="EMBL" id="QKXC01000067">
    <property type="protein sequence ID" value="RBR23866.1"/>
    <property type="molecule type" value="Genomic_DNA"/>
</dbReference>
<evidence type="ECO:0000256" key="1">
    <source>
        <dbReference type="SAM" id="MobiDB-lite"/>
    </source>
</evidence>
<proteinExistence type="predicted"/>
<feature type="region of interest" description="Disordered" evidence="1">
    <location>
        <begin position="1"/>
        <end position="151"/>
    </location>
</feature>
<dbReference type="OrthoDB" id="5364312at2759"/>
<dbReference type="RefSeq" id="XP_031018457.1">
    <property type="nucleotide sequence ID" value="XM_031157484.1"/>
</dbReference>
<dbReference type="AlphaFoldDB" id="A0A366S5A3"/>
<keyword evidence="3" id="KW-1185">Reference proteome</keyword>
<feature type="compositionally biased region" description="Low complexity" evidence="1">
    <location>
        <begin position="84"/>
        <end position="102"/>
    </location>
</feature>
<feature type="region of interest" description="Disordered" evidence="1">
    <location>
        <begin position="295"/>
        <end position="391"/>
    </location>
</feature>
<accession>A0A366S5A3</accession>
<gene>
    <name evidence="2" type="ORF">FIESC28_03335</name>
</gene>
<dbReference type="GeneID" id="41992780"/>
<reference evidence="2 3" key="1">
    <citation type="submission" date="2018-06" db="EMBL/GenBank/DDBJ databases">
        <title>Fusarium incarnatum-equiseti species complex species 28.</title>
        <authorList>
            <person name="Gardiner D.M."/>
        </authorList>
    </citation>
    <scope>NUCLEOTIDE SEQUENCE [LARGE SCALE GENOMIC DNA]</scope>
    <source>
        <strain evidence="2 3">FIESC_28</strain>
    </source>
</reference>
<feature type="compositionally biased region" description="Basic and acidic residues" evidence="1">
    <location>
        <begin position="10"/>
        <end position="25"/>
    </location>
</feature>
<feature type="compositionally biased region" description="Polar residues" evidence="1">
    <location>
        <begin position="341"/>
        <end position="350"/>
    </location>
</feature>